<evidence type="ECO:0000313" key="2">
    <source>
        <dbReference type="Proteomes" id="UP000443090"/>
    </source>
</evidence>
<evidence type="ECO:0000313" key="1">
    <source>
        <dbReference type="EMBL" id="TVY44465.1"/>
    </source>
</evidence>
<dbReference type="Gene3D" id="2.60.120.620">
    <property type="entry name" value="q2cbj1_9rhob like domain"/>
    <property type="match status" value="1"/>
</dbReference>
<dbReference type="Pfam" id="PF05721">
    <property type="entry name" value="PhyH"/>
    <property type="match status" value="1"/>
</dbReference>
<dbReference type="EMBL" id="QGMI01000233">
    <property type="protein sequence ID" value="TVY44465.1"/>
    <property type="molecule type" value="Genomic_DNA"/>
</dbReference>
<reference evidence="1 2" key="1">
    <citation type="submission" date="2018-05" db="EMBL/GenBank/DDBJ databases">
        <title>Genome sequencing and assembly of the regulated plant pathogen Lachnellula willkommii and related sister species for the development of diagnostic species identification markers.</title>
        <authorList>
            <person name="Giroux E."/>
            <person name="Bilodeau G."/>
        </authorList>
    </citation>
    <scope>NUCLEOTIDE SEQUENCE [LARGE SCALE GENOMIC DNA]</scope>
    <source>
        <strain evidence="1 2">CBS 160.35</strain>
    </source>
</reference>
<dbReference type="OrthoDB" id="445007at2759"/>
<organism evidence="1 2">
    <name type="scientific">Lachnellula occidentalis</name>
    <dbReference type="NCBI Taxonomy" id="215460"/>
    <lineage>
        <taxon>Eukaryota</taxon>
        <taxon>Fungi</taxon>
        <taxon>Dikarya</taxon>
        <taxon>Ascomycota</taxon>
        <taxon>Pezizomycotina</taxon>
        <taxon>Leotiomycetes</taxon>
        <taxon>Helotiales</taxon>
        <taxon>Lachnaceae</taxon>
        <taxon>Lachnellula</taxon>
    </lineage>
</organism>
<dbReference type="Proteomes" id="UP000443090">
    <property type="component" value="Unassembled WGS sequence"/>
</dbReference>
<sequence>MPSAIKDAKPTGCFTVDSFVASTTTAGEVVRSISKNGGCFLRGLVDRESLDVMIKEVKPYLDADVPWEGEFFPKETRRVNGLPTKSPTYTEKVLMNPLFVEVSNQLLTTRSSSWVGGKEEHYTSLPQLNSTSVLAIGPGARPQGLHRDDILHHTKLSKITADQYTTDRDTALGIFLAASQTTVANGATRFIPGSHLDNSSFGPGDESKAVYAEMNPGDAFLMLASCFHGGSANTTTDQTRMLFGSFMCRGYLRQEENQFLANPIDEVKKMSEPIQRMIGYSVSSPYCGWVDLKDPISFVRDVTVGYSDL</sequence>
<accession>A0A8H8S0R2</accession>
<dbReference type="InterPro" id="IPR008775">
    <property type="entry name" value="Phytyl_CoA_dOase-like"/>
</dbReference>
<dbReference type="SUPFAM" id="SSF51197">
    <property type="entry name" value="Clavaminate synthase-like"/>
    <property type="match status" value="1"/>
</dbReference>
<evidence type="ECO:0008006" key="3">
    <source>
        <dbReference type="Google" id="ProtNLM"/>
    </source>
</evidence>
<gene>
    <name evidence="1" type="primary">YJR154W_1</name>
    <name evidence="1" type="ORF">LOCC1_G005154</name>
</gene>
<keyword evidence="2" id="KW-1185">Reference proteome</keyword>
<protein>
    <recommendedName>
        <fullName evidence="3">Dioxygenase</fullName>
    </recommendedName>
</protein>
<name>A0A8H8S0R2_9HELO</name>
<proteinExistence type="predicted"/>
<dbReference type="AlphaFoldDB" id="A0A8H8S0R2"/>
<comment type="caution">
    <text evidence="1">The sequence shown here is derived from an EMBL/GenBank/DDBJ whole genome shotgun (WGS) entry which is preliminary data.</text>
</comment>